<dbReference type="PANTHER" id="PTHR37534:SF38">
    <property type="entry name" value="ZN(2)-C6 FUNGAL-TYPE DOMAIN-CONTAINING PROTEIN"/>
    <property type="match status" value="1"/>
</dbReference>
<evidence type="ECO:0000313" key="5">
    <source>
        <dbReference type="Proteomes" id="UP000825890"/>
    </source>
</evidence>
<dbReference type="InterPro" id="IPR036864">
    <property type="entry name" value="Zn2-C6_fun-type_DNA-bd_sf"/>
</dbReference>
<sequence>MPKAKSSSSRRSRSFEGCATCRRRRVRCDLVRPQCLTCKALNAQCDGYVAGIKFLPLVRISSNDQEIVSSEADSGITTRRHLYTDDERRRMNASMAFSFHDTSIDASLSELDQKSKLKNGASDGDLAVGPFAVLNFAKPQAPLEAIEETTTETQQAAVSPVLDTPLTIDSLTGLDDSLQWADLFGFGSNGMFLDNDIFDPMLDLNNNTNMIFPNQDTADGREANSFMLPPHHGGTESDFVAANTSNWQAVNETTVLSEAQQLLKHFRNNVIRRRCSLPTTYKSPWYVTLLPEAINTLAHLSYLDTPVSSAKKSNLYGILAISSQHLSRNPSFDWHPDRDLGYWSQVAGFCTREAKSHLHHSLQHEFSGPAKAKYKDQMSAVFSLLALAVIAGTSEDARCYLIDCERLMRYRGLAKRTISRKCRLLHHMYAWYRIIGESTYVLHEYGGGTTPQSLQFVVGAVPPQSSTQESGPGSRLDDFLRLELRPEDSDLDLSQMKEPELSLRDIHLEDSRTNSATMYDQIFGVSETWLSLVSQTTRLANKMDSVKANGATNDKIARLLQRRAARLEDMICSFAAQFEPICKGEQWAANSAMHNALNSGLVILFYRRIRNVNPWILQSHVDDVIAALDAFDQALSSKTWEGPGTPWPAFLAGCEAETRERRDRLTNWLEKAASMTGFHSYEQARDLLQAVWARREKIQLDFDADSSSEHEPAGSLMTSWVEICREQKTWLMAF</sequence>
<evidence type="ECO:0000259" key="3">
    <source>
        <dbReference type="PROSITE" id="PS50048"/>
    </source>
</evidence>
<dbReference type="Pfam" id="PF11951">
    <property type="entry name" value="Fungal_trans_2"/>
    <property type="match status" value="1"/>
</dbReference>
<feature type="domain" description="Zn(2)-C6 fungal-type" evidence="3">
    <location>
        <begin position="17"/>
        <end position="45"/>
    </location>
</feature>
<evidence type="ECO:0000256" key="2">
    <source>
        <dbReference type="ARBA" id="ARBA00023242"/>
    </source>
</evidence>
<dbReference type="GeneID" id="68286811"/>
<dbReference type="GO" id="GO:0045944">
    <property type="term" value="P:positive regulation of transcription by RNA polymerase II"/>
    <property type="evidence" value="ECO:0007669"/>
    <property type="project" value="TreeGrafter"/>
</dbReference>
<evidence type="ECO:0000256" key="1">
    <source>
        <dbReference type="ARBA" id="ARBA00004123"/>
    </source>
</evidence>
<dbReference type="GO" id="GO:0005634">
    <property type="term" value="C:nucleus"/>
    <property type="evidence" value="ECO:0007669"/>
    <property type="project" value="UniProtKB-SubCell"/>
</dbReference>
<dbReference type="AlphaFoldDB" id="A0A9P3FBR2"/>
<dbReference type="GO" id="GO:0008270">
    <property type="term" value="F:zinc ion binding"/>
    <property type="evidence" value="ECO:0007669"/>
    <property type="project" value="InterPro"/>
</dbReference>
<dbReference type="InterPro" id="IPR001138">
    <property type="entry name" value="Zn2Cys6_DnaBD"/>
</dbReference>
<keyword evidence="2" id="KW-0539">Nucleus</keyword>
<keyword evidence="5" id="KW-1185">Reference proteome</keyword>
<dbReference type="Proteomes" id="UP000825890">
    <property type="component" value="Unassembled WGS sequence"/>
</dbReference>
<proteinExistence type="predicted"/>
<dbReference type="EMBL" id="BOLY01000001">
    <property type="protein sequence ID" value="GIZ37802.1"/>
    <property type="molecule type" value="Genomic_DNA"/>
</dbReference>
<dbReference type="SUPFAM" id="SSF57701">
    <property type="entry name" value="Zn2/Cys6 DNA-binding domain"/>
    <property type="match status" value="1"/>
</dbReference>
<comment type="caution">
    <text evidence="4">The sequence shown here is derived from an EMBL/GenBank/DDBJ whole genome shotgun (WGS) entry which is preliminary data.</text>
</comment>
<gene>
    <name evidence="4" type="ORF">CKM354_000123600</name>
</gene>
<dbReference type="Gene3D" id="4.10.240.10">
    <property type="entry name" value="Zn(2)-C6 fungal-type DNA-binding domain"/>
    <property type="match status" value="1"/>
</dbReference>
<evidence type="ECO:0000313" key="4">
    <source>
        <dbReference type="EMBL" id="GIZ37802.1"/>
    </source>
</evidence>
<dbReference type="SMART" id="SM00066">
    <property type="entry name" value="GAL4"/>
    <property type="match status" value="1"/>
</dbReference>
<protein>
    <recommendedName>
        <fullName evidence="3">Zn(2)-C6 fungal-type domain-containing protein</fullName>
    </recommendedName>
</protein>
<organism evidence="4 5">
    <name type="scientific">Cercospora kikuchii</name>
    <dbReference type="NCBI Taxonomy" id="84275"/>
    <lineage>
        <taxon>Eukaryota</taxon>
        <taxon>Fungi</taxon>
        <taxon>Dikarya</taxon>
        <taxon>Ascomycota</taxon>
        <taxon>Pezizomycotina</taxon>
        <taxon>Dothideomycetes</taxon>
        <taxon>Dothideomycetidae</taxon>
        <taxon>Mycosphaerellales</taxon>
        <taxon>Mycosphaerellaceae</taxon>
        <taxon>Cercospora</taxon>
    </lineage>
</organism>
<dbReference type="PROSITE" id="PS50048">
    <property type="entry name" value="ZN2_CY6_FUNGAL_2"/>
    <property type="match status" value="1"/>
</dbReference>
<dbReference type="PROSITE" id="PS00463">
    <property type="entry name" value="ZN2_CY6_FUNGAL_1"/>
    <property type="match status" value="1"/>
</dbReference>
<dbReference type="Pfam" id="PF00172">
    <property type="entry name" value="Zn_clus"/>
    <property type="match status" value="1"/>
</dbReference>
<dbReference type="RefSeq" id="XP_044652289.1">
    <property type="nucleotide sequence ID" value="XM_044796354.1"/>
</dbReference>
<reference evidence="4 5" key="1">
    <citation type="submission" date="2021-01" db="EMBL/GenBank/DDBJ databases">
        <title>Cercospora kikuchii MAFF 305040 whole genome shotgun sequence.</title>
        <authorList>
            <person name="Kashiwa T."/>
            <person name="Suzuki T."/>
        </authorList>
    </citation>
    <scope>NUCLEOTIDE SEQUENCE [LARGE SCALE GENOMIC DNA]</scope>
    <source>
        <strain evidence="4 5">MAFF 305040</strain>
    </source>
</reference>
<dbReference type="GO" id="GO:0000981">
    <property type="term" value="F:DNA-binding transcription factor activity, RNA polymerase II-specific"/>
    <property type="evidence" value="ECO:0007669"/>
    <property type="project" value="InterPro"/>
</dbReference>
<dbReference type="OrthoDB" id="3638179at2759"/>
<dbReference type="PANTHER" id="PTHR37534">
    <property type="entry name" value="TRANSCRIPTIONAL ACTIVATOR PROTEIN UGA3"/>
    <property type="match status" value="1"/>
</dbReference>
<accession>A0A9P3FBR2</accession>
<dbReference type="InterPro" id="IPR021858">
    <property type="entry name" value="Fun_TF"/>
</dbReference>
<dbReference type="GO" id="GO:0000976">
    <property type="term" value="F:transcription cis-regulatory region binding"/>
    <property type="evidence" value="ECO:0007669"/>
    <property type="project" value="TreeGrafter"/>
</dbReference>
<comment type="subcellular location">
    <subcellularLocation>
        <location evidence="1">Nucleus</location>
    </subcellularLocation>
</comment>
<name>A0A9P3FBR2_9PEZI</name>
<dbReference type="CDD" id="cd00067">
    <property type="entry name" value="GAL4"/>
    <property type="match status" value="1"/>
</dbReference>